<dbReference type="AlphaFoldDB" id="A0A512L3J9"/>
<reference evidence="2 3" key="1">
    <citation type="submission" date="2019-07" db="EMBL/GenBank/DDBJ databases">
        <title>Whole genome shotgun sequence of Thiobacillus plumbophilus NBRC 107929.</title>
        <authorList>
            <person name="Hosoyama A."/>
            <person name="Uohara A."/>
            <person name="Ohji S."/>
            <person name="Ichikawa N."/>
        </authorList>
    </citation>
    <scope>NUCLEOTIDE SEQUENCE [LARGE SCALE GENOMIC DNA]</scope>
    <source>
        <strain evidence="2 3">NBRC 107929</strain>
    </source>
</reference>
<organism evidence="2 3">
    <name type="scientific">Sulfuriferula plumbiphila</name>
    <dbReference type="NCBI Taxonomy" id="171865"/>
    <lineage>
        <taxon>Bacteria</taxon>
        <taxon>Pseudomonadati</taxon>
        <taxon>Pseudomonadota</taxon>
        <taxon>Betaproteobacteria</taxon>
        <taxon>Nitrosomonadales</taxon>
        <taxon>Sulfuricellaceae</taxon>
        <taxon>Sulfuriferula</taxon>
    </lineage>
</organism>
<keyword evidence="1" id="KW-1133">Transmembrane helix</keyword>
<accession>A0A512L3J9</accession>
<keyword evidence="3" id="KW-1185">Reference proteome</keyword>
<feature type="transmembrane region" description="Helical" evidence="1">
    <location>
        <begin position="15"/>
        <end position="34"/>
    </location>
</feature>
<comment type="caution">
    <text evidence="2">The sequence shown here is derived from an EMBL/GenBank/DDBJ whole genome shotgun (WGS) entry which is preliminary data.</text>
</comment>
<evidence type="ECO:0000313" key="2">
    <source>
        <dbReference type="EMBL" id="GEP29050.1"/>
    </source>
</evidence>
<name>A0A512L3J9_9PROT</name>
<keyword evidence="1" id="KW-0812">Transmembrane</keyword>
<dbReference type="Proteomes" id="UP000321337">
    <property type="component" value="Unassembled WGS sequence"/>
</dbReference>
<sequence length="76" mass="8709">MYGWDHGSWMFGDGGGWMIFGWFWMALIGSLGWYPSCCCSLSSNICSAIGNPARVPREKRAGQRWIFWMKRMHAGN</sequence>
<dbReference type="EMBL" id="BKAD01000001">
    <property type="protein sequence ID" value="GEP29050.1"/>
    <property type="molecule type" value="Genomic_DNA"/>
</dbReference>
<proteinExistence type="predicted"/>
<evidence type="ECO:0000256" key="1">
    <source>
        <dbReference type="SAM" id="Phobius"/>
    </source>
</evidence>
<evidence type="ECO:0000313" key="3">
    <source>
        <dbReference type="Proteomes" id="UP000321337"/>
    </source>
</evidence>
<keyword evidence="1" id="KW-0472">Membrane</keyword>
<gene>
    <name evidence="2" type="ORF">TPL01_01880</name>
</gene>
<protein>
    <submittedName>
        <fullName evidence="2">Uncharacterized protein</fullName>
    </submittedName>
</protein>